<feature type="compositionally biased region" description="Acidic residues" evidence="6">
    <location>
        <begin position="869"/>
        <end position="878"/>
    </location>
</feature>
<evidence type="ECO:0000256" key="4">
    <source>
        <dbReference type="ARBA" id="ARBA00023242"/>
    </source>
</evidence>
<dbReference type="EMBL" id="JARBJD010000087">
    <property type="protein sequence ID" value="KAK2953725.1"/>
    <property type="molecule type" value="Genomic_DNA"/>
</dbReference>
<evidence type="ECO:0000313" key="7">
    <source>
        <dbReference type="EMBL" id="KAK2953725.1"/>
    </source>
</evidence>
<evidence type="ECO:0000256" key="5">
    <source>
        <dbReference type="ARBA" id="ARBA00023306"/>
    </source>
</evidence>
<keyword evidence="3" id="KW-0498">Mitosis</keyword>
<gene>
    <name evidence="7" type="ORF">BLNAU_11282</name>
</gene>
<dbReference type="InterPro" id="IPR011989">
    <property type="entry name" value="ARM-like"/>
</dbReference>
<dbReference type="PANTHER" id="PTHR12663:SF0">
    <property type="entry name" value="PRECOCIOUS DISSOCIATION OF SISTERS 5, ISOFORM A"/>
    <property type="match status" value="1"/>
</dbReference>
<feature type="region of interest" description="Disordered" evidence="6">
    <location>
        <begin position="1907"/>
        <end position="1936"/>
    </location>
</feature>
<sequence length="1936" mass="218474">MSSLLNESFPIPLNKLLPHLKNVEAFLTTQDESPDEKTLKKLSNNLITQLGRREPDAQVYTLKCIIQLLRTTAPDMPFTNDQSKVMFRALLSTFELLESNKEVLYQDAFGLLELCDQLRLFDVALLLDDPELLDDIYSTLIKILRPWNAVGIEKFVVRIITALIESADDIYPSQFNILFDYVIPNKKEYAEIHHKAACEVFRSAAESLQRPLSIYFKQILFDPIVLYDEEIRKSQSASPSHQDKTAGKQPKSKAKQFSKTPLNPVADSKSLVVIETLHIHAPLCLFFTYPLLTDMLRIDTIAIRLSFVSLVARMMKGNTTALVSLADGLLKEWMGRFRDKSEVIRERLCASTMQIGHANPTIIPQFIKPLNESLEDLNDSVRVAAIHSVSSFFTDSCFYKQFTPKMSSDLSLRLRDKDDLVRQTTFVSLSFIFLHAFNAGGFDRFTVFPAPPQDVTEVSDTPRGQSQIEEKSGTMVDLFLDGDAFESAITEDDVMSIVNVEKKEKMKQLRHSLRIACNAIMGMFKVNSTRSYLLVFLEDLLLPPTSSSSLRAYNLLRFFSSLSSSSKQLFQHFLRVRYNVSASFLRFLINFRNVAVNKQALDNQFSTPQHSRGADLGRRLSLSQAEVEMNLSNHVGPGMQRTFVALCEKLDLDTVNDWIDLIKSSHSDPTHVATRTLLSRLLDRMRGLLDDVDPSKSKESQLAPRLLLLLRWSVVMLLSRNAVNWLCAISASFAMTVSDDYLNLTLDSLFNSNEDELLDEEVDVPTTRQTLFEMAMDPHTPLRRTTTHGLRRTSTEMAIDDQSGVFKVGQMERIVDMVAEHAQCNRVSLSLFSVVQTSPLVGFNKDRNDVQTPPHSILTSPAALRPRELEDESDDGNEWEYQQSQSVGLKTLSDPAKESVRKEQAAMNGMELALIFAEASPSLFLSQSSVNPRLDESLMENLTYLASEMASLASKHYQNDKRVPVQFLRSPPPPQTKKGKQVVQPSHRLFPFNNTVLEQSPMPQSKKKNSSESTQSVHLDLSFCMSTSLMESINEIKNATEASVPFIPYVQQNPMHVWPLTLATIDSQDPVRLYPTHASPTVKAKGTSTSDYRITHLSASLPSEQPLLHPTSLFFVELLLLCKGENHELRRRALKILSTVANTFVPSKLIDAEGIEERPKDVVLDFRRERGTPLRLDLRTENDERTDRHWGLSDASVCVWSIEVLIGLTFIPDDQMNRLAFRVAERICDIIEAVSPPPPPPPPPKPSKPKKGKKAQAEAPPSEMLIDQATPTPRPALYQKLTFMTLSLCLSSLNTIEYGDSLSTQHTTPIDADKVIDASEVLRVLGVVLSEGDAVVNVICSKRMIQRVLQLICAVAWVDERGPAPNTIPVQQKGKGKSKAKAQQVQPVSDESEAEKLRQSLIDSAQTTPRGFARLSAQCVLICSVFRVLCAVFVSRRVNRGILPTAEEQLQLSEHGILPLLFSEENSFTSDSDWICDSNTLRPFLFEYQRLLTAHLLFLSQQQLLTVNFIITPNLFDHFQVRPSLPTITLNTLTRDWVSLTALMNLWLFQRVTPVPLFTTSHSYKQQLSFDQAATATPSRDNFFTPISAAADNPYYNSPSSVTVRSGMSADSDSFGRNVLITPRQDERIIFATLQHTSLNVRNALFRLLSSLLYHRRLPPRTLSVLFLFILCEPKPPHFETELRRCFDVWVQSALAASRSIRSQPEIHGRQSMNRLWPLRPESSFGYLVHQLAHHPKVSTDLIPEIRRRNSGHKHVDSVKAVIDKFVQVCVESQIDLQIMQEQLDLIEKSADRFDNDAMANRRDHSVTGSQRVEFIVISSRRIVEDKMSKQKKRDDKGGRTQLDFHVSVPNTLFENKPELRPSMVAGLARPILNAGEDMESDYGGPVQQVIVPEVKKVKRTVMTIPDESDEDDIVERVAKHKGQAKPKRKPRRLLP</sequence>
<accession>A0ABQ9XSP0</accession>
<dbReference type="SUPFAM" id="SSF48371">
    <property type="entry name" value="ARM repeat"/>
    <property type="match status" value="1"/>
</dbReference>
<feature type="compositionally biased region" description="Basic residues" evidence="6">
    <location>
        <begin position="1919"/>
        <end position="1936"/>
    </location>
</feature>
<name>A0ABQ9XSP0_9EUKA</name>
<dbReference type="PANTHER" id="PTHR12663">
    <property type="entry name" value="ANDROGEN INDUCED INHIBITOR OF PROLIFERATION AS3 / PDS5-RELATED"/>
    <property type="match status" value="1"/>
</dbReference>
<dbReference type="Proteomes" id="UP001281761">
    <property type="component" value="Unassembled WGS sequence"/>
</dbReference>
<evidence type="ECO:0000256" key="1">
    <source>
        <dbReference type="ARBA" id="ARBA00004123"/>
    </source>
</evidence>
<proteinExistence type="predicted"/>
<dbReference type="Pfam" id="PF20168">
    <property type="entry name" value="PDS5"/>
    <property type="match status" value="2"/>
</dbReference>
<evidence type="ECO:0000313" key="8">
    <source>
        <dbReference type="Proteomes" id="UP001281761"/>
    </source>
</evidence>
<comment type="subcellular location">
    <subcellularLocation>
        <location evidence="1">Nucleus</location>
    </subcellularLocation>
</comment>
<evidence type="ECO:0000256" key="3">
    <source>
        <dbReference type="ARBA" id="ARBA00022776"/>
    </source>
</evidence>
<feature type="region of interest" description="Disordered" evidence="6">
    <location>
        <begin position="995"/>
        <end position="1014"/>
    </location>
</feature>
<organism evidence="7 8">
    <name type="scientific">Blattamonas nauphoetae</name>
    <dbReference type="NCBI Taxonomy" id="2049346"/>
    <lineage>
        <taxon>Eukaryota</taxon>
        <taxon>Metamonada</taxon>
        <taxon>Preaxostyla</taxon>
        <taxon>Oxymonadida</taxon>
        <taxon>Blattamonas</taxon>
    </lineage>
</organism>
<feature type="region of interest" description="Disordered" evidence="6">
    <location>
        <begin position="1232"/>
        <end position="1269"/>
    </location>
</feature>
<dbReference type="InterPro" id="IPR039776">
    <property type="entry name" value="Pds5"/>
</dbReference>
<dbReference type="Gene3D" id="1.25.10.10">
    <property type="entry name" value="Leucine-rich Repeat Variant"/>
    <property type="match status" value="1"/>
</dbReference>
<feature type="region of interest" description="Disordered" evidence="6">
    <location>
        <begin position="1367"/>
        <end position="1393"/>
    </location>
</feature>
<protein>
    <submittedName>
        <fullName evidence="7">Sister chromatid cohesion protein pds5</fullName>
    </submittedName>
</protein>
<keyword evidence="5" id="KW-0131">Cell cycle</keyword>
<comment type="caution">
    <text evidence="7">The sequence shown here is derived from an EMBL/GenBank/DDBJ whole genome shotgun (WGS) entry which is preliminary data.</text>
</comment>
<dbReference type="InterPro" id="IPR016024">
    <property type="entry name" value="ARM-type_fold"/>
</dbReference>
<feature type="region of interest" description="Disordered" evidence="6">
    <location>
        <begin position="235"/>
        <end position="262"/>
    </location>
</feature>
<feature type="region of interest" description="Disordered" evidence="6">
    <location>
        <begin position="866"/>
        <end position="895"/>
    </location>
</feature>
<keyword evidence="2" id="KW-0132">Cell division</keyword>
<feature type="compositionally biased region" description="Pro residues" evidence="6">
    <location>
        <begin position="1235"/>
        <end position="1246"/>
    </location>
</feature>
<keyword evidence="4" id="KW-0539">Nucleus</keyword>
<evidence type="ECO:0000256" key="6">
    <source>
        <dbReference type="SAM" id="MobiDB-lite"/>
    </source>
</evidence>
<reference evidence="7 8" key="1">
    <citation type="journal article" date="2022" name="bioRxiv">
        <title>Genomics of Preaxostyla Flagellates Illuminates Evolutionary Transitions and the Path Towards Mitochondrial Loss.</title>
        <authorList>
            <person name="Novak L.V.F."/>
            <person name="Treitli S.C."/>
            <person name="Pyrih J."/>
            <person name="Halakuc P."/>
            <person name="Pipaliya S.V."/>
            <person name="Vacek V."/>
            <person name="Brzon O."/>
            <person name="Soukal P."/>
            <person name="Eme L."/>
            <person name="Dacks J.B."/>
            <person name="Karnkowska A."/>
            <person name="Elias M."/>
            <person name="Hampl V."/>
        </authorList>
    </citation>
    <scope>NUCLEOTIDE SEQUENCE [LARGE SCALE GENOMIC DNA]</scope>
    <source>
        <strain evidence="7">NAU3</strain>
        <tissue evidence="7">Gut</tissue>
    </source>
</reference>
<keyword evidence="8" id="KW-1185">Reference proteome</keyword>
<evidence type="ECO:0000256" key="2">
    <source>
        <dbReference type="ARBA" id="ARBA00022618"/>
    </source>
</evidence>